<accession>A0A4C1WZ78</accession>
<evidence type="ECO:0000313" key="2">
    <source>
        <dbReference type="Proteomes" id="UP000299102"/>
    </source>
</evidence>
<organism evidence="1 2">
    <name type="scientific">Eumeta variegata</name>
    <name type="common">Bagworm moth</name>
    <name type="synonym">Eumeta japonica</name>
    <dbReference type="NCBI Taxonomy" id="151549"/>
    <lineage>
        <taxon>Eukaryota</taxon>
        <taxon>Metazoa</taxon>
        <taxon>Ecdysozoa</taxon>
        <taxon>Arthropoda</taxon>
        <taxon>Hexapoda</taxon>
        <taxon>Insecta</taxon>
        <taxon>Pterygota</taxon>
        <taxon>Neoptera</taxon>
        <taxon>Endopterygota</taxon>
        <taxon>Lepidoptera</taxon>
        <taxon>Glossata</taxon>
        <taxon>Ditrysia</taxon>
        <taxon>Tineoidea</taxon>
        <taxon>Psychidae</taxon>
        <taxon>Oiketicinae</taxon>
        <taxon>Eumeta</taxon>
    </lineage>
</organism>
<dbReference type="Proteomes" id="UP000299102">
    <property type="component" value="Unassembled WGS sequence"/>
</dbReference>
<comment type="caution">
    <text evidence="1">The sequence shown here is derived from an EMBL/GenBank/DDBJ whole genome shotgun (WGS) entry which is preliminary data.</text>
</comment>
<proteinExistence type="predicted"/>
<name>A0A4C1WZ78_EUMVA</name>
<dbReference type="EMBL" id="BGZK01000666">
    <property type="protein sequence ID" value="GBP55365.1"/>
    <property type="molecule type" value="Genomic_DNA"/>
</dbReference>
<keyword evidence="2" id="KW-1185">Reference proteome</keyword>
<gene>
    <name evidence="1" type="ORF">EVAR_31885_1</name>
</gene>
<sequence length="98" mass="10799">MILIKIPIAIQFSVLIPVLSQLPICFIFDSDRSSALHSDLGTALYLDSDHALVSNFSPTFDSDPGSVFGPDFSASRLTNSCSSSRLQFRFRYPVTILI</sequence>
<evidence type="ECO:0000313" key="1">
    <source>
        <dbReference type="EMBL" id="GBP55365.1"/>
    </source>
</evidence>
<dbReference type="AlphaFoldDB" id="A0A4C1WZ78"/>
<reference evidence="1 2" key="1">
    <citation type="journal article" date="2019" name="Commun. Biol.">
        <title>The bagworm genome reveals a unique fibroin gene that provides high tensile strength.</title>
        <authorList>
            <person name="Kono N."/>
            <person name="Nakamura H."/>
            <person name="Ohtoshi R."/>
            <person name="Tomita M."/>
            <person name="Numata K."/>
            <person name="Arakawa K."/>
        </authorList>
    </citation>
    <scope>NUCLEOTIDE SEQUENCE [LARGE SCALE GENOMIC DNA]</scope>
</reference>
<protein>
    <submittedName>
        <fullName evidence="1">Uncharacterized protein</fullName>
    </submittedName>
</protein>